<proteinExistence type="predicted"/>
<dbReference type="RefSeq" id="YP_010751170.1">
    <property type="nucleotide sequence ID" value="NC_073366.1"/>
</dbReference>
<evidence type="ECO:0000313" key="1">
    <source>
        <dbReference type="EMBL" id="QDH93127.1"/>
    </source>
</evidence>
<protein>
    <submittedName>
        <fullName evidence="1">Uncharacterized protein</fullName>
    </submittedName>
</protein>
<gene>
    <name evidence="1" type="primary">69</name>
    <name evidence="1" type="ORF">PBI_MARGAERY_70</name>
</gene>
<dbReference type="EMBL" id="MK937606">
    <property type="protein sequence ID" value="QDH93127.1"/>
    <property type="molecule type" value="Genomic_DNA"/>
</dbReference>
<dbReference type="KEGG" id="vg:80004833"/>
<reference evidence="1 2" key="1">
    <citation type="submission" date="2019-05" db="EMBL/GenBank/DDBJ databases">
        <authorList>
            <person name="Stoner T.H."/>
            <person name="Aull H.G."/>
            <person name="Divens A.M."/>
            <person name="Zack K."/>
            <person name="Garlena R.A."/>
            <person name="Russell D.A."/>
            <person name="Pope W.H."/>
            <person name="Jacobs-Sera D."/>
            <person name="Hatfull G.F."/>
        </authorList>
    </citation>
    <scope>NUCLEOTIDE SEQUENCE [LARGE SCALE GENOMIC DNA]</scope>
</reference>
<organism evidence="1 2">
    <name type="scientific">Microbacterium phage Margaery</name>
    <dbReference type="NCBI Taxonomy" id="2591217"/>
    <lineage>
        <taxon>Viruses</taxon>
        <taxon>Duplodnaviria</taxon>
        <taxon>Heunggongvirae</taxon>
        <taxon>Uroviricota</taxon>
        <taxon>Caudoviricetes</taxon>
        <taxon>Hodgkinviridae</taxon>
        <taxon>Margaeryvirus</taxon>
        <taxon>Margaeryvirus margaery</taxon>
    </lineage>
</organism>
<dbReference type="Proteomes" id="UP000315956">
    <property type="component" value="Segment"/>
</dbReference>
<accession>A0A514DHQ7</accession>
<keyword evidence="2" id="KW-1185">Reference proteome</keyword>
<evidence type="ECO:0000313" key="2">
    <source>
        <dbReference type="Proteomes" id="UP000315956"/>
    </source>
</evidence>
<name>A0A514DHQ7_9CAUD</name>
<sequence length="120" mass="12906">MKAWSGTLAFEDRETDDGRMIAAGALVWPVLPIALLDGDSRKPLGRVTEITREGNTIRATGEWSEDEEEIGLAIEIGSVEADFRMAGSVMVVGGGRIFAVATSENPSWPEARMDPSGERA</sequence>
<dbReference type="GeneID" id="80004833"/>